<evidence type="ECO:0000256" key="5">
    <source>
        <dbReference type="SAM" id="SignalP"/>
    </source>
</evidence>
<proteinExistence type="predicted"/>
<evidence type="ECO:0000313" key="7">
    <source>
        <dbReference type="EMBL" id="RAR72861.1"/>
    </source>
</evidence>
<keyword evidence="5" id="KW-0732">Signal</keyword>
<feature type="signal peptide" evidence="5">
    <location>
        <begin position="1"/>
        <end position="18"/>
    </location>
</feature>
<dbReference type="PANTHER" id="PTHR30329:SF21">
    <property type="entry name" value="LIPOPROTEIN YIAD-RELATED"/>
    <property type="match status" value="1"/>
</dbReference>
<feature type="domain" description="OmpA-like" evidence="6">
    <location>
        <begin position="161"/>
        <end position="282"/>
    </location>
</feature>
<dbReference type="PANTHER" id="PTHR30329">
    <property type="entry name" value="STATOR ELEMENT OF FLAGELLAR MOTOR COMPLEX"/>
    <property type="match status" value="1"/>
</dbReference>
<sequence>MIRPFLFFFFFSCSVALAQNIKDTMVVYFDTNGFELKAKEKEKISSFFSREKIYIKSLEIEGFCDDIGTISSNALLSTKRAQAVSDYLKLQLNLDSNVVHGKGEIQVVQTEKNLEESRKKNRKAIITIHYTNEKYAALHIPIAEKENIYAGYKTFEEPLKVGDKIILNKILFKGSLTFFLDETEANKELDKIANYLKDHPSVCIEIQGHVCCISGSFSDAYDRISQKNNLSETRAERIFDMLVEKGVSSSRMTHHGYGRQFPLSNTEEEKNKRVEIVITKCN</sequence>
<dbReference type="PRINTS" id="PR01021">
    <property type="entry name" value="OMPADOMAIN"/>
</dbReference>
<feature type="chain" id="PRO_5016445832" evidence="5">
    <location>
        <begin position="19"/>
        <end position="282"/>
    </location>
</feature>
<evidence type="ECO:0000256" key="4">
    <source>
        <dbReference type="PROSITE-ProRule" id="PRU00473"/>
    </source>
</evidence>
<keyword evidence="2 4" id="KW-0472">Membrane</keyword>
<dbReference type="InterPro" id="IPR006664">
    <property type="entry name" value="OMP_bac"/>
</dbReference>
<dbReference type="PROSITE" id="PS51123">
    <property type="entry name" value="OMPA_2"/>
    <property type="match status" value="2"/>
</dbReference>
<organism evidence="7 8">
    <name type="scientific">Flavobacterium aciduliphilum</name>
    <dbReference type="NCBI Taxonomy" id="1101402"/>
    <lineage>
        <taxon>Bacteria</taxon>
        <taxon>Pseudomonadati</taxon>
        <taxon>Bacteroidota</taxon>
        <taxon>Flavobacteriia</taxon>
        <taxon>Flavobacteriales</taxon>
        <taxon>Flavobacteriaceae</taxon>
        <taxon>Flavobacterium</taxon>
    </lineage>
</organism>
<comment type="subcellular location">
    <subcellularLocation>
        <location evidence="1">Cell outer membrane</location>
    </subcellularLocation>
</comment>
<comment type="caution">
    <text evidence="7">The sequence shown here is derived from an EMBL/GenBank/DDBJ whole genome shotgun (WGS) entry which is preliminary data.</text>
</comment>
<keyword evidence="3" id="KW-0998">Cell outer membrane</keyword>
<evidence type="ECO:0000256" key="1">
    <source>
        <dbReference type="ARBA" id="ARBA00004442"/>
    </source>
</evidence>
<dbReference type="SUPFAM" id="SSF103088">
    <property type="entry name" value="OmpA-like"/>
    <property type="match status" value="2"/>
</dbReference>
<dbReference type="GO" id="GO:0009279">
    <property type="term" value="C:cell outer membrane"/>
    <property type="evidence" value="ECO:0007669"/>
    <property type="project" value="UniProtKB-SubCell"/>
</dbReference>
<dbReference type="EMBL" id="QLSZ01000004">
    <property type="protein sequence ID" value="RAR72861.1"/>
    <property type="molecule type" value="Genomic_DNA"/>
</dbReference>
<evidence type="ECO:0000313" key="8">
    <source>
        <dbReference type="Proteomes" id="UP000248840"/>
    </source>
</evidence>
<evidence type="ECO:0000256" key="2">
    <source>
        <dbReference type="ARBA" id="ARBA00023136"/>
    </source>
</evidence>
<gene>
    <name evidence="7" type="ORF">CLV55_104121</name>
</gene>
<name>A0A328YFS3_9FLAO</name>
<dbReference type="InterPro" id="IPR006665">
    <property type="entry name" value="OmpA-like"/>
</dbReference>
<dbReference type="Gene3D" id="3.30.1330.60">
    <property type="entry name" value="OmpA-like domain"/>
    <property type="match status" value="2"/>
</dbReference>
<dbReference type="RefSeq" id="WP_112112851.1">
    <property type="nucleotide sequence ID" value="NZ_QLSZ01000004.1"/>
</dbReference>
<dbReference type="Proteomes" id="UP000248840">
    <property type="component" value="Unassembled WGS sequence"/>
</dbReference>
<evidence type="ECO:0000259" key="6">
    <source>
        <dbReference type="PROSITE" id="PS51123"/>
    </source>
</evidence>
<dbReference type="InterPro" id="IPR036737">
    <property type="entry name" value="OmpA-like_sf"/>
</dbReference>
<protein>
    <submittedName>
        <fullName evidence="7">Outer membrane protein OmpA-like peptidoglycan-associated protein</fullName>
    </submittedName>
</protein>
<accession>A0A328YFS3</accession>
<dbReference type="CDD" id="cd07185">
    <property type="entry name" value="OmpA_C-like"/>
    <property type="match status" value="2"/>
</dbReference>
<feature type="domain" description="OmpA-like" evidence="6">
    <location>
        <begin position="16"/>
        <end position="132"/>
    </location>
</feature>
<dbReference type="InterPro" id="IPR050330">
    <property type="entry name" value="Bact_OuterMem_StrucFunc"/>
</dbReference>
<reference evidence="7 8" key="1">
    <citation type="submission" date="2018-06" db="EMBL/GenBank/DDBJ databases">
        <title>Genomic Encyclopedia of Archaeal and Bacterial Type Strains, Phase II (KMG-II): from individual species to whole genera.</title>
        <authorList>
            <person name="Goeker M."/>
        </authorList>
    </citation>
    <scope>NUCLEOTIDE SEQUENCE [LARGE SCALE GENOMIC DNA]</scope>
    <source>
        <strain evidence="7 8">DSM 25663</strain>
    </source>
</reference>
<keyword evidence="8" id="KW-1185">Reference proteome</keyword>
<dbReference type="OrthoDB" id="9782229at2"/>
<dbReference type="Pfam" id="PF00691">
    <property type="entry name" value="OmpA"/>
    <property type="match status" value="2"/>
</dbReference>
<dbReference type="AlphaFoldDB" id="A0A328YFS3"/>
<evidence type="ECO:0000256" key="3">
    <source>
        <dbReference type="ARBA" id="ARBA00023237"/>
    </source>
</evidence>